<dbReference type="GO" id="GO:0000156">
    <property type="term" value="F:phosphorelay response regulator activity"/>
    <property type="evidence" value="ECO:0007669"/>
    <property type="project" value="TreeGrafter"/>
</dbReference>
<name>A0A645HJV5_9ZZZZ</name>
<dbReference type="InterPro" id="IPR016032">
    <property type="entry name" value="Sig_transdc_resp-reg_C-effctor"/>
</dbReference>
<sequence>MLRRCQAAAVEPPPPDVDAAFAFGAWQIDEGGLCAAAGDRRIDLTVREAELLRLLVRHPGRVLHRDFIMREIWGNAMRNSRTLDQHLVALRRKLDLPGEPAPIETVYGAGYRFRG</sequence>
<gene>
    <name evidence="3" type="primary">srrA_86</name>
    <name evidence="3" type="ORF">SDC9_186823</name>
</gene>
<dbReference type="Gene3D" id="1.10.10.10">
    <property type="entry name" value="Winged helix-like DNA-binding domain superfamily/Winged helix DNA-binding domain"/>
    <property type="match status" value="1"/>
</dbReference>
<feature type="domain" description="OmpR/PhoB-type" evidence="2">
    <location>
        <begin position="18"/>
        <end position="115"/>
    </location>
</feature>
<evidence type="ECO:0000313" key="3">
    <source>
        <dbReference type="EMBL" id="MPN39295.1"/>
    </source>
</evidence>
<dbReference type="InterPro" id="IPR001867">
    <property type="entry name" value="OmpR/PhoB-type_DNA-bd"/>
</dbReference>
<comment type="caution">
    <text evidence="3">The sequence shown here is derived from an EMBL/GenBank/DDBJ whole genome shotgun (WGS) entry which is preliminary data.</text>
</comment>
<dbReference type="AlphaFoldDB" id="A0A645HJV5"/>
<dbReference type="Pfam" id="PF00486">
    <property type="entry name" value="Trans_reg_C"/>
    <property type="match status" value="1"/>
</dbReference>
<evidence type="ECO:0000256" key="1">
    <source>
        <dbReference type="ARBA" id="ARBA00023125"/>
    </source>
</evidence>
<keyword evidence="1" id="KW-0238">DNA-binding</keyword>
<dbReference type="GO" id="GO:0032993">
    <property type="term" value="C:protein-DNA complex"/>
    <property type="evidence" value="ECO:0007669"/>
    <property type="project" value="TreeGrafter"/>
</dbReference>
<dbReference type="GO" id="GO:0005829">
    <property type="term" value="C:cytosol"/>
    <property type="evidence" value="ECO:0007669"/>
    <property type="project" value="TreeGrafter"/>
</dbReference>
<dbReference type="GO" id="GO:0000976">
    <property type="term" value="F:transcription cis-regulatory region binding"/>
    <property type="evidence" value="ECO:0007669"/>
    <property type="project" value="TreeGrafter"/>
</dbReference>
<dbReference type="PROSITE" id="PS51755">
    <property type="entry name" value="OMPR_PHOB"/>
    <property type="match status" value="1"/>
</dbReference>
<dbReference type="InterPro" id="IPR039420">
    <property type="entry name" value="WalR-like"/>
</dbReference>
<organism evidence="3">
    <name type="scientific">bioreactor metagenome</name>
    <dbReference type="NCBI Taxonomy" id="1076179"/>
    <lineage>
        <taxon>unclassified sequences</taxon>
        <taxon>metagenomes</taxon>
        <taxon>ecological metagenomes</taxon>
    </lineage>
</organism>
<dbReference type="InterPro" id="IPR036388">
    <property type="entry name" value="WH-like_DNA-bd_sf"/>
</dbReference>
<reference evidence="3" key="1">
    <citation type="submission" date="2019-08" db="EMBL/GenBank/DDBJ databases">
        <authorList>
            <person name="Kucharzyk K."/>
            <person name="Murdoch R.W."/>
            <person name="Higgins S."/>
            <person name="Loffler F."/>
        </authorList>
    </citation>
    <scope>NUCLEOTIDE SEQUENCE</scope>
</reference>
<dbReference type="GO" id="GO:0006355">
    <property type="term" value="P:regulation of DNA-templated transcription"/>
    <property type="evidence" value="ECO:0007669"/>
    <property type="project" value="InterPro"/>
</dbReference>
<proteinExistence type="predicted"/>
<evidence type="ECO:0000259" key="2">
    <source>
        <dbReference type="PROSITE" id="PS51755"/>
    </source>
</evidence>
<dbReference type="EMBL" id="VSSQ01095023">
    <property type="protein sequence ID" value="MPN39295.1"/>
    <property type="molecule type" value="Genomic_DNA"/>
</dbReference>
<dbReference type="SUPFAM" id="SSF46894">
    <property type="entry name" value="C-terminal effector domain of the bipartite response regulators"/>
    <property type="match status" value="1"/>
</dbReference>
<dbReference type="CDD" id="cd00383">
    <property type="entry name" value="trans_reg_C"/>
    <property type="match status" value="1"/>
</dbReference>
<dbReference type="SMART" id="SM00862">
    <property type="entry name" value="Trans_reg_C"/>
    <property type="match status" value="1"/>
</dbReference>
<dbReference type="PANTHER" id="PTHR48111:SF11">
    <property type="entry name" value="TWO-COMPONENT RESPONSE REGULATOR"/>
    <property type="match status" value="1"/>
</dbReference>
<accession>A0A645HJV5</accession>
<protein>
    <submittedName>
        <fullName evidence="3">Transcriptional regulatory protein SrrA</fullName>
    </submittedName>
</protein>
<dbReference type="PANTHER" id="PTHR48111">
    <property type="entry name" value="REGULATOR OF RPOS"/>
    <property type="match status" value="1"/>
</dbReference>